<dbReference type="Proteomes" id="UP000002195">
    <property type="component" value="Unassembled WGS sequence"/>
</dbReference>
<comment type="caution">
    <text evidence="1">The sequence shown here is derived from an EMBL/GenBank/DDBJ whole genome shotgun (WGS) entry which is preliminary data.</text>
</comment>
<dbReference type="RefSeq" id="XP_643047.1">
    <property type="nucleotide sequence ID" value="XM_637955.1"/>
</dbReference>
<sequence length="57" mass="6272">MLAKSLIFSKNSSKADKIFSNDKLTVTSFSLNATCEKISASTTTSTSIFTRPNFLNY</sequence>
<keyword evidence="2" id="KW-1185">Reference proteome</keyword>
<name>Q551E6_DICDI</name>
<dbReference type="dictyBase" id="DDB_G0276637"/>
<dbReference type="AlphaFoldDB" id="Q551E6"/>
<accession>Q551E6</accession>
<dbReference type="InParanoid" id="Q551E6"/>
<reference evidence="1 2" key="1">
    <citation type="journal article" date="2005" name="Nature">
        <title>The genome of the social amoeba Dictyostelium discoideum.</title>
        <authorList>
            <consortium name="The Dictyostelium discoideum Sequencing Consortium"/>
            <person name="Eichinger L."/>
            <person name="Pachebat J.A."/>
            <person name="Glockner G."/>
            <person name="Rajandream M.A."/>
            <person name="Sucgang R."/>
            <person name="Berriman M."/>
            <person name="Song J."/>
            <person name="Olsen R."/>
            <person name="Szafranski K."/>
            <person name="Xu Q."/>
            <person name="Tunggal B."/>
            <person name="Kummerfeld S."/>
            <person name="Madera M."/>
            <person name="Konfortov B.A."/>
            <person name="Rivero F."/>
            <person name="Bankier A.T."/>
            <person name="Lehmann R."/>
            <person name="Hamlin N."/>
            <person name="Davies R."/>
            <person name="Gaudet P."/>
            <person name="Fey P."/>
            <person name="Pilcher K."/>
            <person name="Chen G."/>
            <person name="Saunders D."/>
            <person name="Sodergren E."/>
            <person name="Davis P."/>
            <person name="Kerhornou A."/>
            <person name="Nie X."/>
            <person name="Hall N."/>
            <person name="Anjard C."/>
            <person name="Hemphill L."/>
            <person name="Bason N."/>
            <person name="Farbrother P."/>
            <person name="Desany B."/>
            <person name="Just E."/>
            <person name="Morio T."/>
            <person name="Rost R."/>
            <person name="Churcher C."/>
            <person name="Cooper J."/>
            <person name="Haydock S."/>
            <person name="van Driessche N."/>
            <person name="Cronin A."/>
            <person name="Goodhead I."/>
            <person name="Muzny D."/>
            <person name="Mourier T."/>
            <person name="Pain A."/>
            <person name="Lu M."/>
            <person name="Harper D."/>
            <person name="Lindsay R."/>
            <person name="Hauser H."/>
            <person name="James K."/>
            <person name="Quiles M."/>
            <person name="Madan Babu M."/>
            <person name="Saito T."/>
            <person name="Buchrieser C."/>
            <person name="Wardroper A."/>
            <person name="Felder M."/>
            <person name="Thangavelu M."/>
            <person name="Johnson D."/>
            <person name="Knights A."/>
            <person name="Loulseged H."/>
            <person name="Mungall K."/>
            <person name="Oliver K."/>
            <person name="Price C."/>
            <person name="Quail M.A."/>
            <person name="Urushihara H."/>
            <person name="Hernandez J."/>
            <person name="Rabbinowitsch E."/>
            <person name="Steffen D."/>
            <person name="Sanders M."/>
            <person name="Ma J."/>
            <person name="Kohara Y."/>
            <person name="Sharp S."/>
            <person name="Simmonds M."/>
            <person name="Spiegler S."/>
            <person name="Tivey A."/>
            <person name="Sugano S."/>
            <person name="White B."/>
            <person name="Walker D."/>
            <person name="Woodward J."/>
            <person name="Winckler T."/>
            <person name="Tanaka Y."/>
            <person name="Shaulsky G."/>
            <person name="Schleicher M."/>
            <person name="Weinstock G."/>
            <person name="Rosenthal A."/>
            <person name="Cox E.C."/>
            <person name="Chisholm R.L."/>
            <person name="Gibbs R."/>
            <person name="Loomis W.F."/>
            <person name="Platzer M."/>
            <person name="Kay R.R."/>
            <person name="Williams J."/>
            <person name="Dear P.H."/>
            <person name="Noegel A.A."/>
            <person name="Barrell B."/>
            <person name="Kuspa A."/>
        </authorList>
    </citation>
    <scope>NUCLEOTIDE SEQUENCE [LARGE SCALE GENOMIC DNA]</scope>
    <source>
        <strain evidence="1 2">AX4</strain>
    </source>
</reference>
<proteinExistence type="predicted"/>
<evidence type="ECO:0000313" key="2">
    <source>
        <dbReference type="Proteomes" id="UP000002195"/>
    </source>
</evidence>
<protein>
    <submittedName>
        <fullName evidence="1">Uncharacterized protein</fullName>
    </submittedName>
</protein>
<dbReference type="GeneID" id="8620610"/>
<dbReference type="HOGENOM" id="CLU_3000412_0_0_1"/>
<evidence type="ECO:0000313" key="1">
    <source>
        <dbReference type="EMBL" id="EAL69131.1"/>
    </source>
</evidence>
<dbReference type="EMBL" id="AAFI02000016">
    <property type="protein sequence ID" value="EAL69131.1"/>
    <property type="molecule type" value="Genomic_DNA"/>
</dbReference>
<dbReference type="PaxDb" id="44689-DDB0217833"/>
<organism evidence="1 2">
    <name type="scientific">Dictyostelium discoideum</name>
    <name type="common">Social amoeba</name>
    <dbReference type="NCBI Taxonomy" id="44689"/>
    <lineage>
        <taxon>Eukaryota</taxon>
        <taxon>Amoebozoa</taxon>
        <taxon>Evosea</taxon>
        <taxon>Eumycetozoa</taxon>
        <taxon>Dictyostelia</taxon>
        <taxon>Dictyosteliales</taxon>
        <taxon>Dictyosteliaceae</taxon>
        <taxon>Dictyostelium</taxon>
    </lineage>
</organism>
<dbReference type="KEGG" id="ddi:DDB_G0276637"/>
<gene>
    <name evidence="1" type="ORF">DDB_G0276637</name>
</gene>
<dbReference type="VEuPathDB" id="AmoebaDB:DDB_G0276637"/>